<reference evidence="2" key="1">
    <citation type="journal article" date="2010" name="Science">
        <title>Plasticity of animal genome architecture unmasked by rapid evolution of a pelagic tunicate.</title>
        <authorList>
            <person name="Denoeud F."/>
            <person name="Henriet S."/>
            <person name="Mungpakdee S."/>
            <person name="Aury J.M."/>
            <person name="Da Silva C."/>
            <person name="Brinkmann H."/>
            <person name="Mikhaleva J."/>
            <person name="Olsen L.C."/>
            <person name="Jubin C."/>
            <person name="Canestro C."/>
            <person name="Bouquet J.M."/>
            <person name="Danks G."/>
            <person name="Poulain J."/>
            <person name="Campsteijn C."/>
            <person name="Adamski M."/>
            <person name="Cross I."/>
            <person name="Yadetie F."/>
            <person name="Muffato M."/>
            <person name="Louis A."/>
            <person name="Butcher S."/>
            <person name="Tsagkogeorga G."/>
            <person name="Konrad A."/>
            <person name="Singh S."/>
            <person name="Jensen M.F."/>
            <person name="Cong E.H."/>
            <person name="Eikeseth-Otteraa H."/>
            <person name="Noel B."/>
            <person name="Anthouard V."/>
            <person name="Porcel B.M."/>
            <person name="Kachouri-Lafond R."/>
            <person name="Nishino A."/>
            <person name="Ugolini M."/>
            <person name="Chourrout P."/>
            <person name="Nishida H."/>
            <person name="Aasland R."/>
            <person name="Huzurbazar S."/>
            <person name="Westhof E."/>
            <person name="Delsuc F."/>
            <person name="Lehrach H."/>
            <person name="Reinhardt R."/>
            <person name="Weissenbach J."/>
            <person name="Roy S.W."/>
            <person name="Artiguenave F."/>
            <person name="Postlethwait J.H."/>
            <person name="Manak J.R."/>
            <person name="Thompson E.M."/>
            <person name="Jaillon O."/>
            <person name="Du Pasquier L."/>
            <person name="Boudinot P."/>
            <person name="Liberles D.A."/>
            <person name="Volff J.N."/>
            <person name="Philippe H."/>
            <person name="Lenhard B."/>
            <person name="Roest Crollius H."/>
            <person name="Wincker P."/>
            <person name="Chourrout D."/>
        </authorList>
    </citation>
    <scope>NUCLEOTIDE SEQUENCE [LARGE SCALE GENOMIC DNA]</scope>
</reference>
<dbReference type="Proteomes" id="UP000011014">
    <property type="component" value="Unassembled WGS sequence"/>
</dbReference>
<dbReference type="PROSITE" id="PS50878">
    <property type="entry name" value="RT_POL"/>
    <property type="match status" value="1"/>
</dbReference>
<proteinExistence type="predicted"/>
<feature type="domain" description="Reverse transcriptase" evidence="1">
    <location>
        <begin position="287"/>
        <end position="558"/>
    </location>
</feature>
<name>E4YX78_OIKDI</name>
<gene>
    <name evidence="2" type="ORF">GSOID_T00020669001</name>
</gene>
<dbReference type="InterPro" id="IPR043502">
    <property type="entry name" value="DNA/RNA_pol_sf"/>
</dbReference>
<dbReference type="PANTHER" id="PTHR19446">
    <property type="entry name" value="REVERSE TRANSCRIPTASES"/>
    <property type="match status" value="1"/>
</dbReference>
<evidence type="ECO:0000259" key="1">
    <source>
        <dbReference type="PROSITE" id="PS50878"/>
    </source>
</evidence>
<sequence>MKIRSLQLNKPPMSFDGHCGHSVRTPLERPLEQFEVKVSKITDKEKLFQHMTHNYDEYQKRIDNKSKKSEKIEESYNILNESVAASSHSVGKIKKTGNKNIKPTPIDTIQYRQAARILYDEIEKKETQPNFDKEILHCLKVNLIKITVMCKKLGARDSKNRTNVIMGKLENASSKDFWEVANALLEVPPVRELKNTVEEHMDEVVTLQMNTITDPDNYKGHTFAAKHKIKLSDFRASLHGNKFTPSVLKCYRKLKGHTKGHTGVSRNLIDSLPIGMFRMIVLTPILSAIEEGTYPKCWRTNRTTILPKKKGIRPLSISEVFSTILEKLIIGQINDYLENNELLHTTQNGFRAGLSTASSLATVINYIAEKRAQGNYVIVSALDAKNAFGSPPHKSLVKCLENVFTGKALKLLSESLGRNAVVASNGIFSSHRQLADLGVPQGSVISPSIFCLYASELRNALDPSDENTHCSIFADDCILLSCGKTLQDAIQKTEEIFDLVGEKMKSIGMVQVPEKTAVIITGKEGCHLKDNSNYPKSINCNGTEVKISSHFTYLGTELGEANHKLSYSFNTEKLITKMLQMTNRTRSLAGYIKDRDLQSVQRAISLGSYCHNSETTAKWPAKDHERAQNTHIRGLRSKYKPWFLRKYEDFDAASIERKIETLKNSGQPTLFEAKLSKFYGLLNKTIRLSKATSLLKEITRGIWIVNTKSERQIMPIFNLYHTDRELHKERYFKREFNLSTNIQTREFRAAHHFSNIIKILLARDIITLKIIQPKEISSEAARIMWPYTLMHDYNTLPSFIRGNVISRDQKKLITSYLKGNHKHLKQNLKCQDCITGKSNNLPYNVTNLKRNILDNECTTEIKIQAEKETGLMTEELTYTLITDTASTILSETNTGREIESMWETELDDSEMCPDDALQKLLAICTAFGAGIRIWDEIASAIKNNTSPHECISFGIIMVEKKEVELLNMYEMITWLNDPINSDKVTISDTRIIDTDNRAAAILDITDEYANDHRGFLPGIDELNNEAISSYAHKVFKRTTKMETDRALAEWCEGTNIAAIFAKIPKRDVNPNSWEVLLEGLKAKNMSLDNLQMKPLKYKLNTKSAKELGSQAEEKLAEIIKIKKQQAPIEKIENAMLYRQILNICDQVNGETYSFYALLEATGFKPNKDRDQERAMDYIRECSSRK</sequence>
<dbReference type="AlphaFoldDB" id="E4YX78"/>
<organism evidence="2">
    <name type="scientific">Oikopleura dioica</name>
    <name type="common">Tunicate</name>
    <dbReference type="NCBI Taxonomy" id="34765"/>
    <lineage>
        <taxon>Eukaryota</taxon>
        <taxon>Metazoa</taxon>
        <taxon>Chordata</taxon>
        <taxon>Tunicata</taxon>
        <taxon>Appendicularia</taxon>
        <taxon>Copelata</taxon>
        <taxon>Oikopleuridae</taxon>
        <taxon>Oikopleura</taxon>
    </lineage>
</organism>
<protein>
    <recommendedName>
        <fullName evidence="1">Reverse transcriptase domain-containing protein</fullName>
    </recommendedName>
</protein>
<evidence type="ECO:0000313" key="2">
    <source>
        <dbReference type="EMBL" id="CBY40061.1"/>
    </source>
</evidence>
<dbReference type="InterPro" id="IPR000477">
    <property type="entry name" value="RT_dom"/>
</dbReference>
<dbReference type="CDD" id="cd01650">
    <property type="entry name" value="RT_nLTR_like"/>
    <property type="match status" value="1"/>
</dbReference>
<dbReference type="Pfam" id="PF00078">
    <property type="entry name" value="RVT_1"/>
    <property type="match status" value="1"/>
</dbReference>
<accession>E4YX78</accession>
<dbReference type="EMBL" id="FN655757">
    <property type="protein sequence ID" value="CBY40061.1"/>
    <property type="molecule type" value="Genomic_DNA"/>
</dbReference>
<dbReference type="SUPFAM" id="SSF56672">
    <property type="entry name" value="DNA/RNA polymerases"/>
    <property type="match status" value="1"/>
</dbReference>